<dbReference type="EMBL" id="JABXWD010000385">
    <property type="protein sequence ID" value="MBV6342934.1"/>
    <property type="molecule type" value="Genomic_DNA"/>
</dbReference>
<protein>
    <submittedName>
        <fullName evidence="1">DUF29 family protein</fullName>
    </submittedName>
</protein>
<organism evidence="1 2">
    <name type="scientific">Candidatus Magnetobacterium casense</name>
    <dbReference type="NCBI Taxonomy" id="1455061"/>
    <lineage>
        <taxon>Bacteria</taxon>
        <taxon>Pseudomonadati</taxon>
        <taxon>Nitrospirota</taxon>
        <taxon>Thermodesulfovibrionia</taxon>
        <taxon>Thermodesulfovibrionales</taxon>
        <taxon>Candidatus Magnetobacteriaceae</taxon>
        <taxon>Candidatus Magnetobacterium</taxon>
    </lineage>
</organism>
<dbReference type="Gene3D" id="1.20.1220.20">
    <property type="entry name" value="Uncharcterised protein PF01724"/>
    <property type="match status" value="1"/>
</dbReference>
<dbReference type="RefSeq" id="WP_218253543.1">
    <property type="nucleotide sequence ID" value="NZ_JABXWD010000385.1"/>
</dbReference>
<reference evidence="1 2" key="1">
    <citation type="journal article" date="2020" name="J Geophys Res Biogeosci">
        <title>Magnetotaxis as an Adaptation to Enable Bacterial Shuttling of Microbial Sulfur and Sulfur Cycling Across Aquatic Oxic#Anoxic Interfaces.</title>
        <authorList>
            <person name="Li J."/>
            <person name="Liu P."/>
            <person name="Wang J."/>
            <person name="Roberts A.P."/>
            <person name="Pan Y."/>
        </authorList>
    </citation>
    <scope>NUCLEOTIDE SEQUENCE [LARGE SCALE GENOMIC DNA]</scope>
    <source>
        <strain evidence="1 2">MYR-1_YQ</strain>
    </source>
</reference>
<evidence type="ECO:0000313" key="2">
    <source>
        <dbReference type="Proteomes" id="UP001196980"/>
    </source>
</evidence>
<dbReference type="Pfam" id="PF01724">
    <property type="entry name" value="DUF29"/>
    <property type="match status" value="1"/>
</dbReference>
<keyword evidence="2" id="KW-1185">Reference proteome</keyword>
<sequence length="37" mass="4357">MTAKRLFEVETKINAKQLPETCPYTFEQLMDYSYLPG</sequence>
<evidence type="ECO:0000313" key="1">
    <source>
        <dbReference type="EMBL" id="MBV6342934.1"/>
    </source>
</evidence>
<dbReference type="Proteomes" id="UP001196980">
    <property type="component" value="Unassembled WGS sequence"/>
</dbReference>
<gene>
    <name evidence="1" type="ORF">HWQ67_15235</name>
</gene>
<proteinExistence type="predicted"/>
<comment type="caution">
    <text evidence="1">The sequence shown here is derived from an EMBL/GenBank/DDBJ whole genome shotgun (WGS) entry which is preliminary data.</text>
</comment>
<accession>A0ABS6S265</accession>
<name>A0ABS6S265_9BACT</name>